<evidence type="ECO:0000313" key="4">
    <source>
        <dbReference type="EMBL" id="UOB19336.1"/>
    </source>
</evidence>
<dbReference type="Proteomes" id="UP000831290">
    <property type="component" value="Chromosome"/>
</dbReference>
<feature type="signal peptide" evidence="2">
    <location>
        <begin position="1"/>
        <end position="22"/>
    </location>
</feature>
<dbReference type="GO" id="GO:0016020">
    <property type="term" value="C:membrane"/>
    <property type="evidence" value="ECO:0007669"/>
    <property type="project" value="UniProtKB-UniRule"/>
</dbReference>
<gene>
    <name evidence="4" type="ORF">MQE35_08555</name>
</gene>
<dbReference type="Gene3D" id="3.30.1330.60">
    <property type="entry name" value="OmpA-like domain"/>
    <property type="match status" value="1"/>
</dbReference>
<evidence type="ECO:0000313" key="5">
    <source>
        <dbReference type="Proteomes" id="UP000831290"/>
    </source>
</evidence>
<evidence type="ECO:0000259" key="3">
    <source>
        <dbReference type="PROSITE" id="PS51123"/>
    </source>
</evidence>
<dbReference type="InterPro" id="IPR006665">
    <property type="entry name" value="OmpA-like"/>
</dbReference>
<dbReference type="EMBL" id="CP094358">
    <property type="protein sequence ID" value="UOB19336.1"/>
    <property type="molecule type" value="Genomic_DNA"/>
</dbReference>
<dbReference type="InterPro" id="IPR050330">
    <property type="entry name" value="Bact_OuterMem_StrucFunc"/>
</dbReference>
<dbReference type="PANTHER" id="PTHR30329:SF21">
    <property type="entry name" value="LIPOPROTEIN YIAD-RELATED"/>
    <property type="match status" value="1"/>
</dbReference>
<dbReference type="PROSITE" id="PS51123">
    <property type="entry name" value="OMPA_2"/>
    <property type="match status" value="1"/>
</dbReference>
<proteinExistence type="predicted"/>
<dbReference type="Pfam" id="PF00691">
    <property type="entry name" value="OmpA"/>
    <property type="match status" value="1"/>
</dbReference>
<organism evidence="4 5">
    <name type="scientific">Abyssalbus ytuae</name>
    <dbReference type="NCBI Taxonomy" id="2926907"/>
    <lineage>
        <taxon>Bacteria</taxon>
        <taxon>Pseudomonadati</taxon>
        <taxon>Bacteroidota</taxon>
        <taxon>Flavobacteriia</taxon>
        <taxon>Flavobacteriales</taxon>
        <taxon>Flavobacteriaceae</taxon>
        <taxon>Abyssalbus</taxon>
    </lineage>
</organism>
<protein>
    <submittedName>
        <fullName evidence="4">OmpA family protein</fullName>
    </submittedName>
</protein>
<dbReference type="AlphaFoldDB" id="A0A9E6ZYJ6"/>
<reference evidence="4" key="1">
    <citation type="submission" date="2022-03" db="EMBL/GenBank/DDBJ databases">
        <title>Description of Abyssus ytuae gen. nov., sp. nov., a novel member of the family Flavobacteriaceae isolated from the sediment of Mariana Trench.</title>
        <authorList>
            <person name="Zhang J."/>
            <person name="Xu X."/>
        </authorList>
    </citation>
    <scope>NUCLEOTIDE SEQUENCE</scope>
    <source>
        <strain evidence="4">MT3330</strain>
    </source>
</reference>
<feature type="chain" id="PRO_5039349714" evidence="2">
    <location>
        <begin position="23"/>
        <end position="653"/>
    </location>
</feature>
<dbReference type="SUPFAM" id="SSF48452">
    <property type="entry name" value="TPR-like"/>
    <property type="match status" value="1"/>
</dbReference>
<name>A0A9E6ZYJ6_9FLAO</name>
<dbReference type="InterPro" id="IPR011990">
    <property type="entry name" value="TPR-like_helical_dom_sf"/>
</dbReference>
<dbReference type="SUPFAM" id="SSF103088">
    <property type="entry name" value="OmpA-like"/>
    <property type="match status" value="1"/>
</dbReference>
<dbReference type="CDD" id="cd07185">
    <property type="entry name" value="OmpA_C-like"/>
    <property type="match status" value="1"/>
</dbReference>
<accession>A0A9E6ZYJ6</accession>
<dbReference type="Pfam" id="PF07676">
    <property type="entry name" value="PD40"/>
    <property type="match status" value="1"/>
</dbReference>
<evidence type="ECO:0000256" key="2">
    <source>
        <dbReference type="SAM" id="SignalP"/>
    </source>
</evidence>
<dbReference type="SUPFAM" id="SSF82171">
    <property type="entry name" value="DPP6 N-terminal domain-like"/>
    <property type="match status" value="1"/>
</dbReference>
<dbReference type="InterPro" id="IPR036737">
    <property type="entry name" value="OmpA-like_sf"/>
</dbReference>
<dbReference type="Gene3D" id="1.25.40.10">
    <property type="entry name" value="Tetratricopeptide repeat domain"/>
    <property type="match status" value="1"/>
</dbReference>
<keyword evidence="1" id="KW-0472">Membrane</keyword>
<evidence type="ECO:0000256" key="1">
    <source>
        <dbReference type="PROSITE-ProRule" id="PRU00473"/>
    </source>
</evidence>
<dbReference type="KEGG" id="fbm:MQE35_08555"/>
<dbReference type="InterPro" id="IPR011659">
    <property type="entry name" value="WD40"/>
</dbReference>
<sequence>MKLLKKMQLAVLLICCGSILFAQETAYIDGTFSSEQKGDRYYDLSYYLKAKDFYIKALNKNTDNKSLHLKLARCYIGLGDIQNAKSHYTKSIDAHDATPLDFLNYAESLMTCKEYEEALKWFKVYQLNHPADIRVKNRIEGIQQREKFYRNKEMHKVNPAGFNSDKTDFPIRFYDNKIVFASNRGKPKALQLTDGRDETAFLDLYIMNEGNPVKFEPFNTSLHDGPLTFFDSGNKAVVTTSHKGWGNILKNTEKVNLKMVTYTKTANKWQYEKEFTYNNPSYSVGYPFYDKINHVLYFSSDMPGGRGGADLYTSTFENGEWSVPKNLEIVNTEGDELFPFVSKTGVLYFTSNGWQGLGGFDIYKTNLRQKEIKILNLGFPVNTETDDFALVLDESDEKGYISSNRKGGTGGDDIYLLNINYHPVEFWLSDKTTGELLEGKFTITDNITAKEPEIITEDKKVVLNAVNERAYTVKAEKEGYVSNEIVYHATNNKDTVTIPLTKDEKLATIVVNNLNGSVVYQVNEEVFRKVDPLSTSNSQPLFEINNLYFNFDSNVIESYEELQKIATLLSQFKHIKIEVITYCDEFGSFAYNDYLAEKRARKIVDYLLKKEISPNRIKVTALGKRQLFNLCKPSPCGKKEHRENRRAEFILYE</sequence>
<dbReference type="RefSeq" id="WP_255845952.1">
    <property type="nucleotide sequence ID" value="NZ_CP094358.1"/>
</dbReference>
<dbReference type="PANTHER" id="PTHR30329">
    <property type="entry name" value="STATOR ELEMENT OF FLAGELLAR MOTOR COMPLEX"/>
    <property type="match status" value="1"/>
</dbReference>
<feature type="domain" description="OmpA-like" evidence="3">
    <location>
        <begin position="536"/>
        <end position="653"/>
    </location>
</feature>
<keyword evidence="5" id="KW-1185">Reference proteome</keyword>
<keyword evidence="2" id="KW-0732">Signal</keyword>